<dbReference type="Pfam" id="PF05545">
    <property type="entry name" value="FixQ"/>
    <property type="match status" value="1"/>
</dbReference>
<dbReference type="PATRIC" id="fig|279058.17.peg.2424"/>
<dbReference type="Proteomes" id="UP000071778">
    <property type="component" value="Chromosome"/>
</dbReference>
<gene>
    <name evidence="2" type="ORF">CAter282_2251</name>
</gene>
<feature type="transmembrane region" description="Helical" evidence="1">
    <location>
        <begin position="6"/>
        <end position="28"/>
    </location>
</feature>
<keyword evidence="1" id="KW-1133">Transmembrane helix</keyword>
<protein>
    <submittedName>
        <fullName evidence="2">Cbb3-type cytochrome oxidase component FixQ family protein</fullName>
    </submittedName>
</protein>
<evidence type="ECO:0000256" key="1">
    <source>
        <dbReference type="SAM" id="Phobius"/>
    </source>
</evidence>
<evidence type="ECO:0000313" key="3">
    <source>
        <dbReference type="Proteomes" id="UP000071778"/>
    </source>
</evidence>
<sequence length="68" mass="7901">MAIQKILIDAHSIITVISFVTFIGIVWWSYIRKQPKDFDDAALLPFTDDQEQFDKVKAELDAREKHHG</sequence>
<dbReference type="RefSeq" id="WP_061533378.1">
    <property type="nucleotide sequence ID" value="NZ_CP013233.1"/>
</dbReference>
<reference evidence="2 3" key="1">
    <citation type="submission" date="2015-11" db="EMBL/GenBank/DDBJ databases">
        <title>Exploring the genomic traits of fungus-feeding bacterial genus Collimonas.</title>
        <authorList>
            <person name="Song C."/>
            <person name="Schmidt R."/>
            <person name="de Jager V."/>
            <person name="Krzyzanowska D."/>
            <person name="Jongedijk E."/>
            <person name="Cankar K."/>
            <person name="Beekwilder J."/>
            <person name="van Veen A."/>
            <person name="de Boer W."/>
            <person name="van Veen J.A."/>
            <person name="Garbeva P."/>
        </authorList>
    </citation>
    <scope>NUCLEOTIDE SEQUENCE [LARGE SCALE GENOMIC DNA]</scope>
    <source>
        <strain evidence="2 3">Ter282</strain>
    </source>
</reference>
<accession>A0A127PQQ0</accession>
<keyword evidence="1" id="KW-0472">Membrane</keyword>
<dbReference type="InterPro" id="IPR008621">
    <property type="entry name" value="Cbb3-typ_cyt_oxidase_comp"/>
</dbReference>
<dbReference type="EMBL" id="CP013235">
    <property type="protein sequence ID" value="AMP10001.1"/>
    <property type="molecule type" value="Genomic_DNA"/>
</dbReference>
<name>A0A127PQQ0_9BURK</name>
<evidence type="ECO:0000313" key="2">
    <source>
        <dbReference type="EMBL" id="AMP10001.1"/>
    </source>
</evidence>
<proteinExistence type="predicted"/>
<keyword evidence="1" id="KW-0812">Transmembrane</keyword>
<keyword evidence="3" id="KW-1185">Reference proteome</keyword>
<organism evidence="2 3">
    <name type="scientific">Collimonas arenae</name>
    <dbReference type="NCBI Taxonomy" id="279058"/>
    <lineage>
        <taxon>Bacteria</taxon>
        <taxon>Pseudomonadati</taxon>
        <taxon>Pseudomonadota</taxon>
        <taxon>Betaproteobacteria</taxon>
        <taxon>Burkholderiales</taxon>
        <taxon>Oxalobacteraceae</taxon>
        <taxon>Collimonas</taxon>
    </lineage>
</organism>
<dbReference type="AlphaFoldDB" id="A0A127PQQ0"/>
<dbReference type="OrthoDB" id="8604580at2"/>